<accession>A0A1G9NFH7</accession>
<sequence length="97" mass="11280">MEERCGKLYKAIKVAYEDMSVRQNVELSKILLSASNEIIKSNDAGLSAMHLEHELNLFYAHNDFQLPRGVLNLKDLTHKWAADYYEKKEVSKWIKPL</sequence>
<reference evidence="1 2" key="1">
    <citation type="submission" date="2016-10" db="EMBL/GenBank/DDBJ databases">
        <authorList>
            <person name="de Groot N.N."/>
        </authorList>
    </citation>
    <scope>NUCLEOTIDE SEQUENCE [LARGE SCALE GENOMIC DNA]</scope>
    <source>
        <strain evidence="1 2">Sb09</strain>
    </source>
</reference>
<dbReference type="InterPro" id="IPR023130">
    <property type="entry name" value="Ta0600-like_sf"/>
</dbReference>
<dbReference type="OrthoDB" id="2229258at2"/>
<protein>
    <submittedName>
        <fullName evidence="1">Enterocin A Immunity</fullName>
    </submittedName>
</protein>
<dbReference type="AlphaFoldDB" id="A0A1G9NFH7"/>
<dbReference type="Pfam" id="PF08951">
    <property type="entry name" value="EntA_Immun"/>
    <property type="match status" value="1"/>
</dbReference>
<organism evidence="1 2">
    <name type="scientific">Streptococcus equinus</name>
    <name type="common">Streptococcus bovis</name>
    <dbReference type="NCBI Taxonomy" id="1335"/>
    <lineage>
        <taxon>Bacteria</taxon>
        <taxon>Bacillati</taxon>
        <taxon>Bacillota</taxon>
        <taxon>Bacilli</taxon>
        <taxon>Lactobacillales</taxon>
        <taxon>Streptococcaceae</taxon>
        <taxon>Streptococcus</taxon>
    </lineage>
</organism>
<evidence type="ECO:0000313" key="1">
    <source>
        <dbReference type="EMBL" id="SDL85296.1"/>
    </source>
</evidence>
<dbReference type="RefSeq" id="WP_074534110.1">
    <property type="nucleotide sequence ID" value="NZ_CP046629.1"/>
</dbReference>
<dbReference type="Proteomes" id="UP000183162">
    <property type="component" value="Unassembled WGS sequence"/>
</dbReference>
<name>A0A1G9NFH7_STREI</name>
<dbReference type="EMBL" id="FNGX01000006">
    <property type="protein sequence ID" value="SDL85296.1"/>
    <property type="molecule type" value="Genomic_DNA"/>
</dbReference>
<gene>
    <name evidence="1" type="ORF">SAMN05216400_1786</name>
</gene>
<dbReference type="SUPFAM" id="SSF109797">
    <property type="entry name" value="Bacteriocin immunity protein-like"/>
    <property type="match status" value="1"/>
</dbReference>
<dbReference type="GO" id="GO:0030153">
    <property type="term" value="P:bacteriocin immunity"/>
    <property type="evidence" value="ECO:0007669"/>
    <property type="project" value="InterPro"/>
</dbReference>
<dbReference type="InterPro" id="IPR015046">
    <property type="entry name" value="LciA_Immunity-like"/>
</dbReference>
<proteinExistence type="predicted"/>
<dbReference type="Gene3D" id="1.20.1440.50">
    <property type="entry name" value="Ta0600-like"/>
    <property type="match status" value="1"/>
</dbReference>
<dbReference type="GeneID" id="63971000"/>
<evidence type="ECO:0000313" key="2">
    <source>
        <dbReference type="Proteomes" id="UP000183162"/>
    </source>
</evidence>